<evidence type="ECO:0008006" key="6">
    <source>
        <dbReference type="Google" id="ProtNLM"/>
    </source>
</evidence>
<feature type="chain" id="PRO_5036108594" description="Transmembrane protein" evidence="2">
    <location>
        <begin position="29"/>
        <end position="124"/>
    </location>
</feature>
<reference evidence="4 5" key="1">
    <citation type="journal article" date="2018" name="PLoS Genet.">
        <title>Population sequencing reveals clonal diversity and ancestral inbreeding in the grapevine cultivar Chardonnay.</title>
        <authorList>
            <person name="Roach M.J."/>
            <person name="Johnson D.L."/>
            <person name="Bohlmann J."/>
            <person name="van Vuuren H.J."/>
            <person name="Jones S.J."/>
            <person name="Pretorius I.S."/>
            <person name="Schmidt S.A."/>
            <person name="Borneman A.R."/>
        </authorList>
    </citation>
    <scope>NUCLEOTIDE SEQUENCE [LARGE SCALE GENOMIC DNA]</scope>
    <source>
        <strain evidence="5">cv. Chardonnay</strain>
        <strain evidence="4">I10V1</strain>
        <tissue evidence="4">Leaf</tissue>
    </source>
</reference>
<sequence length="124" mass="14224">MGLNQTLKYFCTLVFLVLLFSFFPFSDANSTSPHEIQASTPSNVPTSYQLFYIKNTPPFSLNEEINDKKKKRRRRRKKTTKSFRTRPFSAMLPKGFVPPSGSSPCHNDYPNSIAFYCDLSSQKP</sequence>
<dbReference type="AlphaFoldDB" id="A0A438JP87"/>
<evidence type="ECO:0000256" key="2">
    <source>
        <dbReference type="SAM" id="SignalP"/>
    </source>
</evidence>
<feature type="compositionally biased region" description="Basic residues" evidence="1">
    <location>
        <begin position="68"/>
        <end position="84"/>
    </location>
</feature>
<dbReference type="Proteomes" id="UP000288805">
    <property type="component" value="Unassembled WGS sequence"/>
</dbReference>
<dbReference type="EMBL" id="QGNW01002586">
    <property type="protein sequence ID" value="RVW16652.1"/>
    <property type="molecule type" value="Genomic_DNA"/>
</dbReference>
<organism evidence="4 5">
    <name type="scientific">Vitis vinifera</name>
    <name type="common">Grape</name>
    <dbReference type="NCBI Taxonomy" id="29760"/>
    <lineage>
        <taxon>Eukaryota</taxon>
        <taxon>Viridiplantae</taxon>
        <taxon>Streptophyta</taxon>
        <taxon>Embryophyta</taxon>
        <taxon>Tracheophyta</taxon>
        <taxon>Spermatophyta</taxon>
        <taxon>Magnoliopsida</taxon>
        <taxon>eudicotyledons</taxon>
        <taxon>Gunneridae</taxon>
        <taxon>Pentapetalae</taxon>
        <taxon>rosids</taxon>
        <taxon>Vitales</taxon>
        <taxon>Vitaceae</taxon>
        <taxon>Viteae</taxon>
        <taxon>Vitis</taxon>
    </lineage>
</organism>
<evidence type="ECO:0000313" key="4">
    <source>
        <dbReference type="EMBL" id="RVX10752.1"/>
    </source>
</evidence>
<feature type="signal peptide" evidence="2">
    <location>
        <begin position="1"/>
        <end position="28"/>
    </location>
</feature>
<feature type="region of interest" description="Disordered" evidence="1">
    <location>
        <begin position="62"/>
        <end position="84"/>
    </location>
</feature>
<keyword evidence="2" id="KW-0732">Signal</keyword>
<dbReference type="OrthoDB" id="1914101at2759"/>
<dbReference type="EMBL" id="QGNW01000033">
    <property type="protein sequence ID" value="RVX10752.1"/>
    <property type="molecule type" value="Genomic_DNA"/>
</dbReference>
<evidence type="ECO:0000313" key="3">
    <source>
        <dbReference type="EMBL" id="RVW16652.1"/>
    </source>
</evidence>
<gene>
    <name evidence="4" type="ORF">CK203_018313</name>
    <name evidence="3" type="ORF">CK203_080899</name>
</gene>
<evidence type="ECO:0000256" key="1">
    <source>
        <dbReference type="SAM" id="MobiDB-lite"/>
    </source>
</evidence>
<evidence type="ECO:0000313" key="5">
    <source>
        <dbReference type="Proteomes" id="UP000288805"/>
    </source>
</evidence>
<name>A0A438JP87_VITVI</name>
<protein>
    <recommendedName>
        <fullName evidence="6">Transmembrane protein</fullName>
    </recommendedName>
</protein>
<proteinExistence type="predicted"/>
<comment type="caution">
    <text evidence="4">The sequence shown here is derived from an EMBL/GenBank/DDBJ whole genome shotgun (WGS) entry which is preliminary data.</text>
</comment>
<dbReference type="KEGG" id="vvi:104880561"/>
<accession>A0A438JP87</accession>